<proteinExistence type="predicted"/>
<organism evidence="2">
    <name type="scientific">Indivirus ILV1</name>
    <dbReference type="NCBI Taxonomy" id="1977633"/>
    <lineage>
        <taxon>Viruses</taxon>
        <taxon>Varidnaviria</taxon>
        <taxon>Bamfordvirae</taxon>
        <taxon>Nucleocytoviricota</taxon>
        <taxon>Megaviricetes</taxon>
        <taxon>Imitervirales</taxon>
        <taxon>Mimiviridae</taxon>
        <taxon>Klosneuvirinae</taxon>
        <taxon>Indivirus</taxon>
    </lineage>
</organism>
<reference evidence="2" key="1">
    <citation type="journal article" date="2017" name="Science">
        <title>Giant viruses with an expanded complement of translation system components.</title>
        <authorList>
            <person name="Schulz F."/>
            <person name="Yutin N."/>
            <person name="Ivanova N.N."/>
            <person name="Ortega D.R."/>
            <person name="Lee T.K."/>
            <person name="Vierheilig J."/>
            <person name="Daims H."/>
            <person name="Horn M."/>
            <person name="Wagner M."/>
            <person name="Jensen G.J."/>
            <person name="Kyrpides N.C."/>
            <person name="Koonin E.V."/>
            <person name="Woyke T."/>
        </authorList>
    </citation>
    <scope>NUCLEOTIDE SEQUENCE</scope>
    <source>
        <strain evidence="2">ILV1</strain>
    </source>
</reference>
<evidence type="ECO:0000313" key="2">
    <source>
        <dbReference type="EMBL" id="ARF09388.1"/>
    </source>
</evidence>
<evidence type="ECO:0000256" key="1">
    <source>
        <dbReference type="SAM" id="MobiDB-lite"/>
    </source>
</evidence>
<protein>
    <submittedName>
        <fullName evidence="2">Uncharacterized protein</fullName>
    </submittedName>
</protein>
<dbReference type="EMBL" id="KY684085">
    <property type="protein sequence ID" value="ARF09388.1"/>
    <property type="molecule type" value="Genomic_DNA"/>
</dbReference>
<feature type="region of interest" description="Disordered" evidence="1">
    <location>
        <begin position="17"/>
        <end position="52"/>
    </location>
</feature>
<accession>A0A1V0SCK5</accession>
<gene>
    <name evidence="2" type="ORF">Indivirus_1_11</name>
</gene>
<sequence>MPECTIIHFSTTFTANNTAEKPGKLNSKQLTESDKSKKNLKSKTQKQYQIQY</sequence>
<name>A0A1V0SCK5_9VIRU</name>